<dbReference type="InterPro" id="IPR051330">
    <property type="entry name" value="Phosphatase_reg/MetRdx"/>
</dbReference>
<dbReference type="SUPFAM" id="SSF55781">
    <property type="entry name" value="GAF domain-like"/>
    <property type="match status" value="1"/>
</dbReference>
<dbReference type="InterPro" id="IPR029016">
    <property type="entry name" value="GAF-like_dom_sf"/>
</dbReference>
<gene>
    <name evidence="3" type="ordered locus">B488_10510</name>
</gene>
<dbReference type="RefSeq" id="WP_015273468.1">
    <property type="nucleotide sequence ID" value="NC_019907.1"/>
</dbReference>
<dbReference type="PATRIC" id="fig|1215343.11.peg.1080"/>
<dbReference type="Proteomes" id="UP000010799">
    <property type="component" value="Chromosome"/>
</dbReference>
<dbReference type="PANTHER" id="PTHR21021">
    <property type="entry name" value="GAF/PUTATIVE CYTOSKELETAL PROTEIN"/>
    <property type="match status" value="1"/>
</dbReference>
<proteinExistence type="inferred from homology"/>
<comment type="similarity">
    <text evidence="1">Belongs to the free Met sulfoxide reductase family.</text>
</comment>
<keyword evidence="4" id="KW-1185">Reference proteome</keyword>
<evidence type="ECO:0000313" key="3">
    <source>
        <dbReference type="EMBL" id="AGA65043.1"/>
    </source>
</evidence>
<dbReference type="STRING" id="1215343.B488_10510"/>
<dbReference type="Pfam" id="PF13185">
    <property type="entry name" value="GAF_2"/>
    <property type="match status" value="1"/>
</dbReference>
<evidence type="ECO:0000256" key="1">
    <source>
        <dbReference type="ARBA" id="ARBA00038454"/>
    </source>
</evidence>
<feature type="domain" description="GAF" evidence="2">
    <location>
        <begin position="45"/>
        <end position="153"/>
    </location>
</feature>
<evidence type="ECO:0000313" key="4">
    <source>
        <dbReference type="Proteomes" id="UP000010799"/>
    </source>
</evidence>
<name>L0EWN6_LIBCB</name>
<dbReference type="HOGENOM" id="CLU_077738_2_0_5"/>
<dbReference type="GO" id="GO:0005829">
    <property type="term" value="C:cytosol"/>
    <property type="evidence" value="ECO:0007669"/>
    <property type="project" value="TreeGrafter"/>
</dbReference>
<dbReference type="PANTHER" id="PTHR21021:SF15">
    <property type="entry name" value="FREE METHIONINE-R-SULFOXIDE REDUCTASE"/>
    <property type="match status" value="1"/>
</dbReference>
<dbReference type="AlphaFoldDB" id="L0EWN6"/>
<dbReference type="KEGG" id="lcc:B488_10510"/>
<dbReference type="SMR" id="L0EWN6"/>
<reference evidence="3 4" key="1">
    <citation type="journal article" date="2012" name="Stand. Genomic Sci.">
        <title>Complete genome sequence of Liberibacter crescens BT-1.</title>
        <authorList>
            <person name="Leonard M.T."/>
            <person name="Fagen J.R."/>
            <person name="Davis-Richardson A.G."/>
            <person name="Davis M.J."/>
            <person name="Triplett E.W."/>
        </authorList>
    </citation>
    <scope>NUCLEOTIDE SEQUENCE [LARGE SCALE GENOMIC DNA]</scope>
    <source>
        <strain evidence="3 4">BT-1</strain>
    </source>
</reference>
<evidence type="ECO:0000259" key="2">
    <source>
        <dbReference type="Pfam" id="PF13185"/>
    </source>
</evidence>
<dbReference type="InterPro" id="IPR003018">
    <property type="entry name" value="GAF"/>
</dbReference>
<dbReference type="eggNOG" id="COG1956">
    <property type="taxonomic scope" value="Bacteria"/>
</dbReference>
<organism evidence="3 4">
    <name type="scientific">Liberibacter crescens (strain BT-1)</name>
    <dbReference type="NCBI Taxonomy" id="1215343"/>
    <lineage>
        <taxon>Bacteria</taxon>
        <taxon>Pseudomonadati</taxon>
        <taxon>Pseudomonadota</taxon>
        <taxon>Alphaproteobacteria</taxon>
        <taxon>Hyphomicrobiales</taxon>
        <taxon>Rhizobiaceae</taxon>
        <taxon>Liberibacter</taxon>
    </lineage>
</organism>
<dbReference type="GO" id="GO:0033745">
    <property type="term" value="F:L-methionine-(R)-S-oxide reductase activity"/>
    <property type="evidence" value="ECO:0007669"/>
    <property type="project" value="TreeGrafter"/>
</dbReference>
<protein>
    <submittedName>
        <fullName evidence="3">GAF domain-containing protein</fullName>
    </submittedName>
</protein>
<accession>L0EWN6</accession>
<sequence length="167" mass="18648">MAEQLELPKNARKEETYKIIIPQIKVVISESYDLIANLANVTAILKQAFEFHWVGFYRVIEPQTLILGPFQGLLACVRIPFGSGVCGQAASNQKTILVPDVNQFPGHIACSSLSKSEIVVPLVYKGETKLVLDIDSDKLDAFNAIDQNYLEQIIKIICVRNFLNKNL</sequence>
<dbReference type="Gene3D" id="3.30.450.40">
    <property type="match status" value="1"/>
</dbReference>
<dbReference type="EMBL" id="CP003789">
    <property type="protein sequence ID" value="AGA65043.1"/>
    <property type="molecule type" value="Genomic_DNA"/>
</dbReference>
<dbReference type="FunFam" id="3.30.450.40:FF:000008">
    <property type="entry name" value="GAF domain-containing proteins"/>
    <property type="match status" value="1"/>
</dbReference>